<accession>A0A3L6SY74</accession>
<protein>
    <submittedName>
        <fullName evidence="2">Uncharacterized protein</fullName>
    </submittedName>
</protein>
<proteinExistence type="predicted"/>
<organism evidence="2 3">
    <name type="scientific">Panicum miliaceum</name>
    <name type="common">Proso millet</name>
    <name type="synonym">Broomcorn millet</name>
    <dbReference type="NCBI Taxonomy" id="4540"/>
    <lineage>
        <taxon>Eukaryota</taxon>
        <taxon>Viridiplantae</taxon>
        <taxon>Streptophyta</taxon>
        <taxon>Embryophyta</taxon>
        <taxon>Tracheophyta</taxon>
        <taxon>Spermatophyta</taxon>
        <taxon>Magnoliopsida</taxon>
        <taxon>Liliopsida</taxon>
        <taxon>Poales</taxon>
        <taxon>Poaceae</taxon>
        <taxon>PACMAD clade</taxon>
        <taxon>Panicoideae</taxon>
        <taxon>Panicodae</taxon>
        <taxon>Paniceae</taxon>
        <taxon>Panicinae</taxon>
        <taxon>Panicum</taxon>
        <taxon>Panicum sect. Panicum</taxon>
    </lineage>
</organism>
<keyword evidence="1" id="KW-0732">Signal</keyword>
<dbReference type="EMBL" id="PQIB02000003">
    <property type="protein sequence ID" value="RLN29422.1"/>
    <property type="molecule type" value="Genomic_DNA"/>
</dbReference>
<dbReference type="Proteomes" id="UP000275267">
    <property type="component" value="Unassembled WGS sequence"/>
</dbReference>
<evidence type="ECO:0000313" key="2">
    <source>
        <dbReference type="EMBL" id="RLN29422.1"/>
    </source>
</evidence>
<feature type="signal peptide" evidence="1">
    <location>
        <begin position="1"/>
        <end position="18"/>
    </location>
</feature>
<feature type="chain" id="PRO_5018117955" evidence="1">
    <location>
        <begin position="19"/>
        <end position="64"/>
    </location>
</feature>
<sequence>MAWTAMVTLLAPFISSKAQTSPSRSLFSCRNMEKSSVKVISNESTGEDLHESANGVNVAPRYRV</sequence>
<comment type="caution">
    <text evidence="2">The sequence shown here is derived from an EMBL/GenBank/DDBJ whole genome shotgun (WGS) entry which is preliminary data.</text>
</comment>
<name>A0A3L6SY74_PANMI</name>
<evidence type="ECO:0000256" key="1">
    <source>
        <dbReference type="SAM" id="SignalP"/>
    </source>
</evidence>
<gene>
    <name evidence="2" type="ORF">C2845_PM05G03070</name>
</gene>
<reference evidence="3" key="1">
    <citation type="journal article" date="2019" name="Nat. Commun.">
        <title>The genome of broomcorn millet.</title>
        <authorList>
            <person name="Zou C."/>
            <person name="Miki D."/>
            <person name="Li D."/>
            <person name="Tang Q."/>
            <person name="Xiao L."/>
            <person name="Rajput S."/>
            <person name="Deng P."/>
            <person name="Jia W."/>
            <person name="Huang R."/>
            <person name="Zhang M."/>
            <person name="Sun Y."/>
            <person name="Hu J."/>
            <person name="Fu X."/>
            <person name="Schnable P.S."/>
            <person name="Li F."/>
            <person name="Zhang H."/>
            <person name="Feng B."/>
            <person name="Zhu X."/>
            <person name="Liu R."/>
            <person name="Schnable J.C."/>
            <person name="Zhu J.-K."/>
            <person name="Zhang H."/>
        </authorList>
    </citation>
    <scope>NUCLEOTIDE SEQUENCE [LARGE SCALE GENOMIC DNA]</scope>
</reference>
<dbReference type="AlphaFoldDB" id="A0A3L6SY74"/>
<keyword evidence="3" id="KW-1185">Reference proteome</keyword>
<evidence type="ECO:0000313" key="3">
    <source>
        <dbReference type="Proteomes" id="UP000275267"/>
    </source>
</evidence>